<name>A0A8S5P8M2_9CAUD</name>
<sequence length="122" mass="13636">MRPKGARMPIDLVKVEQAARICSSEEDIALALGVSYCTLRRRKQESEQFAQAIKRGRAKANVFVGSKLMEKIASGDTASIIFYLKARCGWKETQRLEGEMTTTEKPPEGLQDIYNALARGKK</sequence>
<reference evidence="1" key="1">
    <citation type="journal article" date="2021" name="Proc. Natl. Acad. Sci. U.S.A.">
        <title>A Catalog of Tens of Thousands of Viruses from Human Metagenomes Reveals Hidden Associations with Chronic Diseases.</title>
        <authorList>
            <person name="Tisza M.J."/>
            <person name="Buck C.B."/>
        </authorList>
    </citation>
    <scope>NUCLEOTIDE SEQUENCE</scope>
    <source>
        <strain evidence="1">CtEwD1</strain>
    </source>
</reference>
<accession>A0A8S5P8M2</accession>
<protein>
    <submittedName>
        <fullName evidence="1">Terminase small subunit</fullName>
    </submittedName>
</protein>
<organism evidence="1">
    <name type="scientific">Myoviridae sp. ctEwD1</name>
    <dbReference type="NCBI Taxonomy" id="2825063"/>
    <lineage>
        <taxon>Viruses</taxon>
        <taxon>Duplodnaviria</taxon>
        <taxon>Heunggongvirae</taxon>
        <taxon>Uroviricota</taxon>
        <taxon>Caudoviricetes</taxon>
    </lineage>
</organism>
<dbReference type="EMBL" id="BK015352">
    <property type="protein sequence ID" value="DAE02779.1"/>
    <property type="molecule type" value="Genomic_DNA"/>
</dbReference>
<evidence type="ECO:0000313" key="1">
    <source>
        <dbReference type="EMBL" id="DAE02779.1"/>
    </source>
</evidence>
<proteinExistence type="predicted"/>